<keyword evidence="3" id="KW-0560">Oxidoreductase</keyword>
<dbReference type="GO" id="GO:0004355">
    <property type="term" value="F:glutamate synthase (NADPH) activity"/>
    <property type="evidence" value="ECO:0007669"/>
    <property type="project" value="UniProtKB-EC"/>
</dbReference>
<dbReference type="InterPro" id="IPR009051">
    <property type="entry name" value="Helical_ferredxn"/>
</dbReference>
<reference evidence="3" key="1">
    <citation type="journal article" date="2021" name="PeerJ">
        <title>Extensive microbial diversity within the chicken gut microbiome revealed by metagenomics and culture.</title>
        <authorList>
            <person name="Gilroy R."/>
            <person name="Ravi A."/>
            <person name="Getino M."/>
            <person name="Pursley I."/>
            <person name="Horton D.L."/>
            <person name="Alikhan N.F."/>
            <person name="Baker D."/>
            <person name="Gharbi K."/>
            <person name="Hall N."/>
            <person name="Watson M."/>
            <person name="Adriaenssens E.M."/>
            <person name="Foster-Nyarko E."/>
            <person name="Jarju S."/>
            <person name="Secka A."/>
            <person name="Antonio M."/>
            <person name="Oren A."/>
            <person name="Chaudhuri R.R."/>
            <person name="La Ragione R."/>
            <person name="Hildebrand F."/>
            <person name="Pallen M.J."/>
        </authorList>
    </citation>
    <scope>NUCLEOTIDE SEQUENCE</scope>
    <source>
        <strain evidence="3">CHK186-16707</strain>
    </source>
</reference>
<dbReference type="PANTHER" id="PTHR42783">
    <property type="entry name" value="GLUTAMATE SYNTHASE [NADPH] SMALL CHAIN"/>
    <property type="match status" value="1"/>
</dbReference>
<dbReference type="SUPFAM" id="SSF46548">
    <property type="entry name" value="alpha-helical ferredoxin"/>
    <property type="match status" value="1"/>
</dbReference>
<dbReference type="GO" id="GO:0051536">
    <property type="term" value="F:iron-sulfur cluster binding"/>
    <property type="evidence" value="ECO:0007669"/>
    <property type="project" value="InterPro"/>
</dbReference>
<dbReference type="Pfam" id="PF14691">
    <property type="entry name" value="Fer4_20"/>
    <property type="match status" value="1"/>
</dbReference>
<dbReference type="NCBIfam" id="TIGR01316">
    <property type="entry name" value="gltA"/>
    <property type="match status" value="1"/>
</dbReference>
<sequence length="480" mass="51718">MTDQTSHENVVHGAKIPRTDMPCQPAAERVKNFREVTLGYTPDMARAEASRCLQCKKPLCRTGCPVEVRIPEFIDRILQDDLAEAYRILRSTNSLPAVCGRVCPQEKQCEGSCILGRKGEPVAIGRLERYVADAALAGACESLAPESADCARPRPDLKVACLGSGPSSLTCAGYLAGQGIKVTVFEGLHEPGGVLVYGIPAFRLPKDVVRRELDKLRALDVDIRTNWVGGRTVTIDSLFAEGYQAVFVGVGAGLPQFLNVPGENIIGVFSANEYLTRANLGRAYEFPAYDTPTYPGRRVTVFGAGNVAMDAARTAARLGAESVHIVYRRGRAEMPARREEIEHALEEGVQLIELAAPLRFVAGDNKRLAGVELQRMELGEPDASGRRSPRPLPGDTFMQETDLAIVALGTRPNPLLLEATPRLALNKKGYIMVDEATGETSIPNVFAGGDIVTGSATVILAMGAGRRAAREIARRLLGEG</sequence>
<dbReference type="InterPro" id="IPR023753">
    <property type="entry name" value="FAD/NAD-binding_dom"/>
</dbReference>
<evidence type="ECO:0000259" key="1">
    <source>
        <dbReference type="Pfam" id="PF07992"/>
    </source>
</evidence>
<dbReference type="Gene3D" id="3.50.50.60">
    <property type="entry name" value="FAD/NAD(P)-binding domain"/>
    <property type="match status" value="2"/>
</dbReference>
<comment type="caution">
    <text evidence="3">The sequence shown here is derived from an EMBL/GenBank/DDBJ whole genome shotgun (WGS) entry which is preliminary data.</text>
</comment>
<dbReference type="AlphaFoldDB" id="A0A9D2HC15"/>
<dbReference type="PRINTS" id="PR00419">
    <property type="entry name" value="ADXRDTASE"/>
</dbReference>
<dbReference type="PANTHER" id="PTHR42783:SF3">
    <property type="entry name" value="GLUTAMATE SYNTHASE [NADPH] SMALL CHAIN-RELATED"/>
    <property type="match status" value="1"/>
</dbReference>
<evidence type="ECO:0000313" key="3">
    <source>
        <dbReference type="EMBL" id="HJA07714.1"/>
    </source>
</evidence>
<feature type="domain" description="FAD/NAD(P)-binding" evidence="1">
    <location>
        <begin position="158"/>
        <end position="465"/>
    </location>
</feature>
<reference evidence="3" key="2">
    <citation type="submission" date="2021-04" db="EMBL/GenBank/DDBJ databases">
        <authorList>
            <person name="Gilroy R."/>
        </authorList>
    </citation>
    <scope>NUCLEOTIDE SEQUENCE</scope>
    <source>
        <strain evidence="3">CHK186-16707</strain>
    </source>
</reference>
<feature type="domain" description="Dihydroprymidine dehydrogenase" evidence="2">
    <location>
        <begin position="29"/>
        <end position="136"/>
    </location>
</feature>
<accession>A0A9D2HC15</accession>
<dbReference type="InterPro" id="IPR006004">
    <property type="entry name" value="SudA-like"/>
</dbReference>
<dbReference type="SUPFAM" id="SSF51971">
    <property type="entry name" value="Nucleotide-binding domain"/>
    <property type="match status" value="1"/>
</dbReference>
<dbReference type="InterPro" id="IPR036188">
    <property type="entry name" value="FAD/NAD-bd_sf"/>
</dbReference>
<evidence type="ECO:0000313" key="4">
    <source>
        <dbReference type="Proteomes" id="UP000824225"/>
    </source>
</evidence>
<evidence type="ECO:0000259" key="2">
    <source>
        <dbReference type="Pfam" id="PF14691"/>
    </source>
</evidence>
<protein>
    <submittedName>
        <fullName evidence="3">NADPH-dependent glutamate synthase</fullName>
        <ecNumber evidence="3">1.4.1.13</ecNumber>
    </submittedName>
</protein>
<dbReference type="Gene3D" id="1.10.1060.10">
    <property type="entry name" value="Alpha-helical ferredoxin"/>
    <property type="match status" value="1"/>
</dbReference>
<name>A0A9D2HC15_9BACT</name>
<dbReference type="Proteomes" id="UP000824225">
    <property type="component" value="Unassembled WGS sequence"/>
</dbReference>
<gene>
    <name evidence="3" type="primary">gltA</name>
    <name evidence="3" type="ORF">H9962_00770</name>
</gene>
<proteinExistence type="predicted"/>
<dbReference type="EC" id="1.4.1.13" evidence="3"/>
<dbReference type="InterPro" id="IPR028261">
    <property type="entry name" value="DPD_II"/>
</dbReference>
<organism evidence="3 4">
    <name type="scientific">Candidatus Mailhella merdigallinarum</name>
    <dbReference type="NCBI Taxonomy" id="2838658"/>
    <lineage>
        <taxon>Bacteria</taxon>
        <taxon>Pseudomonadati</taxon>
        <taxon>Thermodesulfobacteriota</taxon>
        <taxon>Desulfovibrionia</taxon>
        <taxon>Desulfovibrionales</taxon>
        <taxon>Desulfovibrionaceae</taxon>
        <taxon>Mailhella</taxon>
    </lineage>
</organism>
<dbReference type="Pfam" id="PF07992">
    <property type="entry name" value="Pyr_redox_2"/>
    <property type="match status" value="1"/>
</dbReference>
<dbReference type="EMBL" id="DXAN01000002">
    <property type="protein sequence ID" value="HJA07714.1"/>
    <property type="molecule type" value="Genomic_DNA"/>
</dbReference>